<dbReference type="AlphaFoldDB" id="A0A2K2UCN7"/>
<proteinExistence type="predicted"/>
<sequence length="96" mass="10325">MRTTRRGSAKLPRRDANASGAHRSRGRFREEESGIEQRCVCTSAHRSESHHEWKSAIGALPSCACSNGVSFGALRSVNIGGVAASFVTDAAWTFGF</sequence>
<name>A0A2K2UCN7_9ACTN</name>
<feature type="region of interest" description="Disordered" evidence="1">
    <location>
        <begin position="1"/>
        <end position="32"/>
    </location>
</feature>
<dbReference type="Proteomes" id="UP000236197">
    <property type="component" value="Unassembled WGS sequence"/>
</dbReference>
<evidence type="ECO:0000313" key="2">
    <source>
        <dbReference type="EMBL" id="PNV68049.1"/>
    </source>
</evidence>
<evidence type="ECO:0000256" key="1">
    <source>
        <dbReference type="SAM" id="MobiDB-lite"/>
    </source>
</evidence>
<comment type="caution">
    <text evidence="2">The sequence shown here is derived from an EMBL/GenBank/DDBJ whole genome shotgun (WGS) entry which is preliminary data.</text>
</comment>
<protein>
    <submittedName>
        <fullName evidence="2">Uncharacterized protein</fullName>
    </submittedName>
</protein>
<keyword evidence="3" id="KW-1185">Reference proteome</keyword>
<organism evidence="2 3">
    <name type="scientific">Enteroscipio rubneri</name>
    <dbReference type="NCBI Taxonomy" id="2070686"/>
    <lineage>
        <taxon>Bacteria</taxon>
        <taxon>Bacillati</taxon>
        <taxon>Actinomycetota</taxon>
        <taxon>Coriobacteriia</taxon>
        <taxon>Eggerthellales</taxon>
        <taxon>Eggerthellaceae</taxon>
        <taxon>Enteroscipio</taxon>
    </lineage>
</organism>
<dbReference type="EMBL" id="PPEK01000003">
    <property type="protein sequence ID" value="PNV68049.1"/>
    <property type="molecule type" value="Genomic_DNA"/>
</dbReference>
<evidence type="ECO:0000313" key="3">
    <source>
        <dbReference type="Proteomes" id="UP000236197"/>
    </source>
</evidence>
<reference evidence="3" key="1">
    <citation type="submission" date="2018-01" db="EMBL/GenBank/DDBJ databases">
        <title>Rubneribacter badeniensis gen. nov., sp. nov., and Colonibacter rubneri, gen. nov., sp. nov., WGS of new members of the Eggerthellaceae.</title>
        <authorList>
            <person name="Danylec N."/>
            <person name="Stoll D.A."/>
            <person name="Doetsch A."/>
            <person name="Kulling S.E."/>
            <person name="Huch M."/>
        </authorList>
    </citation>
    <scope>NUCLEOTIDE SEQUENCE [LARGE SCALE GENOMIC DNA]</scope>
    <source>
        <strain evidence="3">ResAG-96</strain>
    </source>
</reference>
<accession>A0A2K2UCN7</accession>
<gene>
    <name evidence="2" type="ORF">C2L71_04215</name>
</gene>